<feature type="chain" id="PRO_5040235652" evidence="1">
    <location>
        <begin position="26"/>
        <end position="76"/>
    </location>
</feature>
<organism evidence="2 3">
    <name type="scientific">Dentiscutata erythropus</name>
    <dbReference type="NCBI Taxonomy" id="1348616"/>
    <lineage>
        <taxon>Eukaryota</taxon>
        <taxon>Fungi</taxon>
        <taxon>Fungi incertae sedis</taxon>
        <taxon>Mucoromycota</taxon>
        <taxon>Glomeromycotina</taxon>
        <taxon>Glomeromycetes</taxon>
        <taxon>Diversisporales</taxon>
        <taxon>Gigasporaceae</taxon>
        <taxon>Dentiscutata</taxon>
    </lineage>
</organism>
<keyword evidence="1" id="KW-0732">Signal</keyword>
<gene>
    <name evidence="2" type="ORF">DERYTH_LOCUS8967</name>
</gene>
<comment type="caution">
    <text evidence="2">The sequence shown here is derived from an EMBL/GenBank/DDBJ whole genome shotgun (WGS) entry which is preliminary data.</text>
</comment>
<dbReference type="EMBL" id="CAJVPY010004759">
    <property type="protein sequence ID" value="CAG8627396.1"/>
    <property type="molecule type" value="Genomic_DNA"/>
</dbReference>
<feature type="signal peptide" evidence="1">
    <location>
        <begin position="1"/>
        <end position="25"/>
    </location>
</feature>
<keyword evidence="3" id="KW-1185">Reference proteome</keyword>
<dbReference type="AlphaFoldDB" id="A0A9N9D4G1"/>
<dbReference type="Proteomes" id="UP000789405">
    <property type="component" value="Unassembled WGS sequence"/>
</dbReference>
<reference evidence="2" key="1">
    <citation type="submission" date="2021-06" db="EMBL/GenBank/DDBJ databases">
        <authorList>
            <person name="Kallberg Y."/>
            <person name="Tangrot J."/>
            <person name="Rosling A."/>
        </authorList>
    </citation>
    <scope>NUCLEOTIDE SEQUENCE</scope>
    <source>
        <strain evidence="2">MA453B</strain>
    </source>
</reference>
<evidence type="ECO:0000256" key="1">
    <source>
        <dbReference type="SAM" id="SignalP"/>
    </source>
</evidence>
<name>A0A9N9D4G1_9GLOM</name>
<evidence type="ECO:0000313" key="2">
    <source>
        <dbReference type="EMBL" id="CAG8627396.1"/>
    </source>
</evidence>
<evidence type="ECO:0000313" key="3">
    <source>
        <dbReference type="Proteomes" id="UP000789405"/>
    </source>
</evidence>
<protein>
    <submittedName>
        <fullName evidence="2">3951_t:CDS:1</fullName>
    </submittedName>
</protein>
<proteinExistence type="predicted"/>
<accession>A0A9N9D4G1</accession>
<sequence length="76" mass="8258">MQLKSSYLLSTITLVLVLAIYSAIAAPVSEPENVLRDDGGNPGSGARLTLFAEIYISEYLSYFTSPFLVKVNISID</sequence>